<proteinExistence type="predicted"/>
<keyword evidence="1" id="KW-0175">Coiled coil</keyword>
<feature type="coiled-coil region" evidence="1">
    <location>
        <begin position="853"/>
        <end position="880"/>
    </location>
</feature>
<dbReference type="Gene3D" id="3.40.50.1820">
    <property type="entry name" value="alpha/beta hydrolase"/>
    <property type="match status" value="1"/>
</dbReference>
<evidence type="ECO:0000313" key="3">
    <source>
        <dbReference type="EMBL" id="KKP72591.1"/>
    </source>
</evidence>
<feature type="chain" id="PRO_5002531399" evidence="2">
    <location>
        <begin position="29"/>
        <end position="995"/>
    </location>
</feature>
<dbReference type="GO" id="GO:0006629">
    <property type="term" value="P:lipid metabolic process"/>
    <property type="evidence" value="ECO:0007669"/>
    <property type="project" value="InterPro"/>
</dbReference>
<dbReference type="AlphaFoldDB" id="A0A0G0C8Z3"/>
<dbReference type="InterPro" id="IPR003386">
    <property type="entry name" value="LACT/PDAT_acylTrfase"/>
</dbReference>
<dbReference type="GO" id="GO:0008374">
    <property type="term" value="F:O-acyltransferase activity"/>
    <property type="evidence" value="ECO:0007669"/>
    <property type="project" value="InterPro"/>
</dbReference>
<dbReference type="PATRIC" id="fig|1618740.3.peg.237"/>
<accession>A0A0G0C8Z3</accession>
<dbReference type="SUPFAM" id="SSF51126">
    <property type="entry name" value="Pectin lyase-like"/>
    <property type="match status" value="1"/>
</dbReference>
<dbReference type="Proteomes" id="UP000034923">
    <property type="component" value="Unassembled WGS sequence"/>
</dbReference>
<reference evidence="3 4" key="1">
    <citation type="journal article" date="2015" name="Nature">
        <title>rRNA introns, odd ribosomes, and small enigmatic genomes across a large radiation of phyla.</title>
        <authorList>
            <person name="Brown C.T."/>
            <person name="Hug L.A."/>
            <person name="Thomas B.C."/>
            <person name="Sharon I."/>
            <person name="Castelle C.J."/>
            <person name="Singh A."/>
            <person name="Wilkins M.J."/>
            <person name="Williams K.H."/>
            <person name="Banfield J.F."/>
        </authorList>
    </citation>
    <scope>NUCLEOTIDE SEQUENCE [LARGE SCALE GENOMIC DNA]</scope>
</reference>
<feature type="signal peptide" evidence="2">
    <location>
        <begin position="1"/>
        <end position="28"/>
    </location>
</feature>
<gene>
    <name evidence="3" type="ORF">UR70_C0006G0042</name>
</gene>
<name>A0A0G0C8Z3_9BACT</name>
<evidence type="ECO:0000313" key="4">
    <source>
        <dbReference type="Proteomes" id="UP000034923"/>
    </source>
</evidence>
<comment type="caution">
    <text evidence="3">The sequence shown here is derived from an EMBL/GenBank/DDBJ whole genome shotgun (WGS) entry which is preliminary data.</text>
</comment>
<evidence type="ECO:0000256" key="2">
    <source>
        <dbReference type="SAM" id="SignalP"/>
    </source>
</evidence>
<evidence type="ECO:0000256" key="1">
    <source>
        <dbReference type="SAM" id="Coils"/>
    </source>
</evidence>
<dbReference type="InterPro" id="IPR011050">
    <property type="entry name" value="Pectin_lyase_fold/virulence"/>
</dbReference>
<dbReference type="InterPro" id="IPR029058">
    <property type="entry name" value="AB_hydrolase_fold"/>
</dbReference>
<dbReference type="EMBL" id="LBQE01000006">
    <property type="protein sequence ID" value="KKP72591.1"/>
    <property type="molecule type" value="Genomic_DNA"/>
</dbReference>
<protein>
    <submittedName>
        <fullName evidence="3">PGAP1 family protein</fullName>
    </submittedName>
</protein>
<dbReference type="PANTHER" id="PTHR11440">
    <property type="entry name" value="LECITHIN-CHOLESTEROL ACYLTRANSFERASE-RELATED"/>
    <property type="match status" value="1"/>
</dbReference>
<dbReference type="Pfam" id="PF02450">
    <property type="entry name" value="LCAT"/>
    <property type="match status" value="1"/>
</dbReference>
<keyword evidence="2" id="KW-0732">Signal</keyword>
<organism evidence="3 4">
    <name type="scientific">Candidatus Nomurabacteria bacterium GW2011_GWB1_35_20</name>
    <dbReference type="NCBI Taxonomy" id="1618740"/>
    <lineage>
        <taxon>Bacteria</taxon>
        <taxon>Candidatus Nomuraibacteriota</taxon>
    </lineage>
</organism>
<dbReference type="SUPFAM" id="SSF53474">
    <property type="entry name" value="alpha/beta-Hydrolases"/>
    <property type="match status" value="1"/>
</dbReference>
<sequence>MILVKKILKLRVLIFVFAFLAFAPSAFAETTVSGVIDTNTTWTLANSPYVVDNDLSIDSATLTIEPGVVVKVAPFASIALDQDGTISAIGTPTNKIYFTSLVDDEIGGDTNGDGNATIPDLITGEYFWSGIYSYGGNLGIVLSNAVVRYAERGFSLREASDVQIADSIFEKNFIGIEDQGKNSVNISNSEIMNNNAGISISQIDSEPNSTYAVSGLSIHGNNYSGVSYYILPPLAKKNSNPFIWFANLFKTEKALAQTIIDFTVDFRNTWWGDASGPQSVDNPTGLGDVIDDNGFLNPKVLFDPWLTTDPFIITPPLRNPVLIVPGVLGTNIFKGAEKLWLDLLRNFTDISDQFMDPLQFDNSLLPLDTSLDLGNVISRETVNIGLGNIVVSDYTFSLIKEFEDQGYTQGATANDNLFLFPYDWRYGVSVNNINELKQKIQDIKTQTSSDEVDVVAHSTGGLLVKKYVMDNPVNNYIGKAVFVGVPNTGAPKAIKVLLQGDGFGIPWLADGEMKKISKNLPVVYDLSPSQEYYNQKGSYVKIINQGFFSSTTQNLDFNQANSFLTTDHQLNSQALANAQSLHTANFDNFDLRTAGVDLYSIAGCKAGTIGKIVERRVQTILGGISTGYDQPERVPGDGTVPLESATNLPINSENKYYALESDHGKMLSQDNIRQQIMNIISGSSLAVDSSKISQDISECKLNGKAISVFSPLDIEITDQDGNHAGLVAGGVENNIPNASFDIMGEHKFVYLPDDEGQTYEIEVNGTGNGTFTLKNEKITDNQIIQTEVFSDIPVTTNLTGNLNLGDSSTLSIDQNGDGNEETIFPDGSELFLNQLLALIKEKIQSLNAKDKLKQSLLKKIGNLEKKIEKKKEQNSKILTKFKNKITKQEMKGKINTTDANNIIELLDLLEAQAEDIALDPAILSQLKIKIQTLGIKQNQKNDMLKRVEKLENKQRLVKTLSNLIVNITKKGQKGKISATDAQELLNLLGQIESVI</sequence>